<comment type="caution">
    <text evidence="2">The sequence shown here is derived from an EMBL/GenBank/DDBJ whole genome shotgun (WGS) entry which is preliminary data.</text>
</comment>
<evidence type="ECO:0000313" key="3">
    <source>
        <dbReference type="Proteomes" id="UP001606300"/>
    </source>
</evidence>
<evidence type="ECO:0000256" key="1">
    <source>
        <dbReference type="SAM" id="SignalP"/>
    </source>
</evidence>
<gene>
    <name evidence="2" type="ORF">ACG02S_22100</name>
</gene>
<sequence>MTRSRAERTGLTLLLAMGAAASQAQQATTSAGLMVTPRLSVAQTWTDNLLLDDLNKDAALITTVSPGISVVSNRGVLRGSLDYALNGITYLKSEQGSRVQNSLTANGQAELIGGVLFVDLRALIGQQNASAFGQLTAPTLGSQSGQNNLANVNQRETGMLSVAPTLRGMLGTLASYELRSELNRTEVRDSSVGDSRGHTTSLRVNQWNAGVLSWWLQASAQRVKSVTAPSNGTRMLKVGLTYRPDVDWLFTGNVGQERNDYVGATQRDGSTGGVTAQWTPTPRTRVGADWQRHGYGSSHALTFDHRLARSVWRLSDTQTTTLGNVGLQGGLRTNYDQFFLLFASLEPDPVKRDVLVRAYLQSQGLSPDAPIGGGFLSTGPSRMRNQQLMVTMQGVRSSVSVQATRTLTRRLGDNLNQGDLANSSRIEQRSYSLTLSHQLTPGSGLSLVASRQESQGDLASQAVNLDSVLGNWNIRFAGGSSLQLGARHSRSEGVVPYTENAVYANLTQQF</sequence>
<proteinExistence type="predicted"/>
<dbReference type="RefSeq" id="WP_394472660.1">
    <property type="nucleotide sequence ID" value="NZ_JBIGHY010000010.1"/>
</dbReference>
<dbReference type="Proteomes" id="UP001606300">
    <property type="component" value="Unassembled WGS sequence"/>
</dbReference>
<evidence type="ECO:0000313" key="2">
    <source>
        <dbReference type="EMBL" id="MFG6416594.1"/>
    </source>
</evidence>
<keyword evidence="3" id="KW-1185">Reference proteome</keyword>
<organism evidence="2 3">
    <name type="scientific">Pelomonas dachongensis</name>
    <dbReference type="NCBI Taxonomy" id="3299029"/>
    <lineage>
        <taxon>Bacteria</taxon>
        <taxon>Pseudomonadati</taxon>
        <taxon>Pseudomonadota</taxon>
        <taxon>Betaproteobacteria</taxon>
        <taxon>Burkholderiales</taxon>
        <taxon>Sphaerotilaceae</taxon>
        <taxon>Roseateles</taxon>
    </lineage>
</organism>
<name>A0ABW7ESV5_9BURK</name>
<keyword evidence="1" id="KW-0732">Signal</keyword>
<feature type="signal peptide" evidence="1">
    <location>
        <begin position="1"/>
        <end position="26"/>
    </location>
</feature>
<dbReference type="InterPro" id="IPR017467">
    <property type="entry name" value="CHP03016_PEP-CTERM"/>
</dbReference>
<accession>A0ABW7ESV5</accession>
<protein>
    <submittedName>
        <fullName evidence="2">TIGR03016 family PEP-CTERM system-associated outer membrane protein</fullName>
    </submittedName>
</protein>
<dbReference type="NCBIfam" id="TIGR03016">
    <property type="entry name" value="pepcterm_hypo_1"/>
    <property type="match status" value="1"/>
</dbReference>
<feature type="chain" id="PRO_5046480944" evidence="1">
    <location>
        <begin position="27"/>
        <end position="510"/>
    </location>
</feature>
<dbReference type="EMBL" id="JBIGHY010000010">
    <property type="protein sequence ID" value="MFG6416594.1"/>
    <property type="molecule type" value="Genomic_DNA"/>
</dbReference>
<reference evidence="2 3" key="1">
    <citation type="submission" date="2024-09" db="EMBL/GenBank/DDBJ databases">
        <title>Novel species of the genus Pelomonas and Roseateles isolated from streams.</title>
        <authorList>
            <person name="Lu H."/>
        </authorList>
    </citation>
    <scope>NUCLEOTIDE SEQUENCE [LARGE SCALE GENOMIC DNA]</scope>
    <source>
        <strain evidence="2 3">DC23W</strain>
    </source>
</reference>